<dbReference type="Pfam" id="PF07883">
    <property type="entry name" value="Cupin_2"/>
    <property type="match status" value="1"/>
</dbReference>
<sequence length="204" mass="23832">MAWEESKKWLLGNISSNYYSELLKSAHGWPYKEKRKQVIKPWEMPWEVTPHGIIKWLANEKMDIALRTLDAYMLIIPPSSRSGKQRHLAEEYVYVIEGKGYDLHQDCDFDITEQGYNLQCSDEVKRFEWKAGDLIYIPPNVIHQHFNSSDNRPARLIVAMSRLYKWAGLNDLEELESAPEYEEAKSLPPDKLIEYIAKKIGKTS</sequence>
<evidence type="ECO:0000259" key="1">
    <source>
        <dbReference type="Pfam" id="PF07883"/>
    </source>
</evidence>
<name>A0A8F5BPM6_SACSH</name>
<dbReference type="OrthoDB" id="23670at2157"/>
<organism evidence="2 3">
    <name type="scientific">Saccharolobus shibatae (strain ATCC 51178 / DSM 5389 / JCM 8931 / NBRC 15437 / B12)</name>
    <name type="common">Sulfolobus shibatae</name>
    <dbReference type="NCBI Taxonomy" id="523848"/>
    <lineage>
        <taxon>Archaea</taxon>
        <taxon>Thermoproteota</taxon>
        <taxon>Thermoprotei</taxon>
        <taxon>Sulfolobales</taxon>
        <taxon>Sulfolobaceae</taxon>
        <taxon>Saccharolobus</taxon>
    </lineage>
</organism>
<accession>A0A8F5BPM6</accession>
<dbReference type="Proteomes" id="UP000694018">
    <property type="component" value="Chromosome"/>
</dbReference>
<proteinExistence type="predicted"/>
<dbReference type="AlphaFoldDB" id="A0A8F5BPM6"/>
<dbReference type="KEGG" id="sshi:J5U23_01842"/>
<dbReference type="GeneID" id="65563356"/>
<dbReference type="InterPro" id="IPR013096">
    <property type="entry name" value="Cupin_2"/>
</dbReference>
<gene>
    <name evidence="2" type="ORF">J5U23_01842</name>
</gene>
<evidence type="ECO:0000313" key="2">
    <source>
        <dbReference type="EMBL" id="QXJ28973.1"/>
    </source>
</evidence>
<dbReference type="EMBL" id="CP077717">
    <property type="protein sequence ID" value="QXJ28973.1"/>
    <property type="molecule type" value="Genomic_DNA"/>
</dbReference>
<protein>
    <recommendedName>
        <fullName evidence="1">Cupin type-2 domain-containing protein</fullName>
    </recommendedName>
</protein>
<evidence type="ECO:0000313" key="3">
    <source>
        <dbReference type="Proteomes" id="UP000694018"/>
    </source>
</evidence>
<reference evidence="2" key="1">
    <citation type="journal article" date="2021" name="Environ. Microbiol.">
        <title>New insights into the diversity and evolution of the archaeal mobilome from three complete genomes of Saccharolobus shibatae.</title>
        <authorList>
            <person name="Medvedeva S."/>
            <person name="Brandt D."/>
            <person name="Cvirkaite-Krupovic V."/>
            <person name="Liu Y."/>
            <person name="Severinov K."/>
            <person name="Ishino S."/>
            <person name="Ishino Y."/>
            <person name="Prangishvili D."/>
            <person name="Kalinowski J."/>
            <person name="Krupovic M."/>
        </authorList>
    </citation>
    <scope>NUCLEOTIDE SEQUENCE</scope>
    <source>
        <strain evidence="2">B12</strain>
    </source>
</reference>
<dbReference type="RefSeq" id="WP_218265949.1">
    <property type="nucleotide sequence ID" value="NZ_CP077717.1"/>
</dbReference>
<feature type="domain" description="Cupin type-2" evidence="1">
    <location>
        <begin position="74"/>
        <end position="159"/>
    </location>
</feature>